<evidence type="ECO:0000313" key="1">
    <source>
        <dbReference type="EMBL" id="CAE6705764.1"/>
    </source>
</evidence>
<proteinExistence type="predicted"/>
<comment type="caution">
    <text evidence="1">The sequence shown here is derived from an EMBL/GenBank/DDBJ whole genome shotgun (WGS) entry which is preliminary data.</text>
</comment>
<gene>
    <name evidence="1" type="ORF">NSPZN2_10967</name>
</gene>
<dbReference type="Proteomes" id="UP000675880">
    <property type="component" value="Unassembled WGS sequence"/>
</dbReference>
<evidence type="ECO:0000313" key="2">
    <source>
        <dbReference type="Proteomes" id="UP000675880"/>
    </source>
</evidence>
<accession>A0ABM8QMV8</accession>
<organism evidence="1 2">
    <name type="scientific">Nitrospira defluvii</name>
    <dbReference type="NCBI Taxonomy" id="330214"/>
    <lineage>
        <taxon>Bacteria</taxon>
        <taxon>Pseudomonadati</taxon>
        <taxon>Nitrospirota</taxon>
        <taxon>Nitrospiria</taxon>
        <taxon>Nitrospirales</taxon>
        <taxon>Nitrospiraceae</taxon>
        <taxon>Nitrospira</taxon>
    </lineage>
</organism>
<dbReference type="EMBL" id="CAJNBJ010000001">
    <property type="protein sequence ID" value="CAE6705764.1"/>
    <property type="molecule type" value="Genomic_DNA"/>
</dbReference>
<reference evidence="1 2" key="1">
    <citation type="submission" date="2021-02" db="EMBL/GenBank/DDBJ databases">
        <authorList>
            <person name="Han P."/>
        </authorList>
    </citation>
    <scope>NUCLEOTIDE SEQUENCE [LARGE SCALE GENOMIC DNA]</scope>
    <source>
        <strain evidence="1">Candidatus Nitrospira sp. ZN2</strain>
    </source>
</reference>
<name>A0ABM8QMV8_9BACT</name>
<keyword evidence="2" id="KW-1185">Reference proteome</keyword>
<protein>
    <submittedName>
        <fullName evidence="1">Uncharacterized protein</fullName>
    </submittedName>
</protein>
<sequence>MGGAGGVPRCACARPLPRRDMGKGPCRTRGSPPELAAVGVMNVWAAGDRSPRARVMEWDHSCCR</sequence>